<dbReference type="GO" id="GO:0016740">
    <property type="term" value="F:transferase activity"/>
    <property type="evidence" value="ECO:0007669"/>
    <property type="project" value="UniProtKB-KW"/>
</dbReference>
<proteinExistence type="predicted"/>
<dbReference type="Gene3D" id="3.90.550.10">
    <property type="entry name" value="Spore Coat Polysaccharide Biosynthesis Protein SpsA, Chain A"/>
    <property type="match status" value="1"/>
</dbReference>
<organism evidence="3 4">
    <name type="scientific">Thermasporomyces composti</name>
    <dbReference type="NCBI Taxonomy" id="696763"/>
    <lineage>
        <taxon>Bacteria</taxon>
        <taxon>Bacillati</taxon>
        <taxon>Actinomycetota</taxon>
        <taxon>Actinomycetes</taxon>
        <taxon>Propionibacteriales</taxon>
        <taxon>Nocardioidaceae</taxon>
        <taxon>Thermasporomyces</taxon>
    </lineage>
</organism>
<name>A0A3D9V3I6_THECX</name>
<dbReference type="RefSeq" id="WP_115849648.1">
    <property type="nucleotide sequence ID" value="NZ_QTUC01000001.1"/>
</dbReference>
<accession>A0A3D9V3I6</accession>
<feature type="region of interest" description="Disordered" evidence="1">
    <location>
        <begin position="300"/>
        <end position="363"/>
    </location>
</feature>
<dbReference type="InterPro" id="IPR029044">
    <property type="entry name" value="Nucleotide-diphossugar_trans"/>
</dbReference>
<dbReference type="InterPro" id="IPR001173">
    <property type="entry name" value="Glyco_trans_2-like"/>
</dbReference>
<dbReference type="SUPFAM" id="SSF53448">
    <property type="entry name" value="Nucleotide-diphospho-sugar transferases"/>
    <property type="match status" value="1"/>
</dbReference>
<evidence type="ECO:0000313" key="4">
    <source>
        <dbReference type="Proteomes" id="UP000256485"/>
    </source>
</evidence>
<feature type="compositionally biased region" description="Basic and acidic residues" evidence="1">
    <location>
        <begin position="348"/>
        <end position="363"/>
    </location>
</feature>
<reference evidence="3 4" key="1">
    <citation type="submission" date="2018-08" db="EMBL/GenBank/DDBJ databases">
        <title>Sequencing the genomes of 1000 actinobacteria strains.</title>
        <authorList>
            <person name="Klenk H.-P."/>
        </authorList>
    </citation>
    <scope>NUCLEOTIDE SEQUENCE [LARGE SCALE GENOMIC DNA]</scope>
    <source>
        <strain evidence="3 4">DSM 22891</strain>
    </source>
</reference>
<evidence type="ECO:0000259" key="2">
    <source>
        <dbReference type="Pfam" id="PF00535"/>
    </source>
</evidence>
<keyword evidence="3" id="KW-0808">Transferase</keyword>
<feature type="compositionally biased region" description="Polar residues" evidence="1">
    <location>
        <begin position="328"/>
        <end position="345"/>
    </location>
</feature>
<dbReference type="PANTHER" id="PTHR43179:SF7">
    <property type="entry name" value="RHAMNOSYLTRANSFERASE WBBL"/>
    <property type="match status" value="1"/>
</dbReference>
<dbReference type="Pfam" id="PF00535">
    <property type="entry name" value="Glycos_transf_2"/>
    <property type="match status" value="1"/>
</dbReference>
<feature type="domain" description="Glycosyltransferase 2-like" evidence="2">
    <location>
        <begin position="7"/>
        <end position="132"/>
    </location>
</feature>
<keyword evidence="4" id="KW-1185">Reference proteome</keyword>
<gene>
    <name evidence="3" type="ORF">DFJ64_1339</name>
</gene>
<evidence type="ECO:0000313" key="3">
    <source>
        <dbReference type="EMBL" id="REF35946.1"/>
    </source>
</evidence>
<dbReference type="OrthoDB" id="9811884at2"/>
<comment type="caution">
    <text evidence="3">The sequence shown here is derived from an EMBL/GenBank/DDBJ whole genome shotgun (WGS) entry which is preliminary data.</text>
</comment>
<dbReference type="EMBL" id="QTUC01000001">
    <property type="protein sequence ID" value="REF35946.1"/>
    <property type="molecule type" value="Genomic_DNA"/>
</dbReference>
<protein>
    <submittedName>
        <fullName evidence="3">GT2 family glycosyltransferase</fullName>
    </submittedName>
</protein>
<dbReference type="PANTHER" id="PTHR43179">
    <property type="entry name" value="RHAMNOSYLTRANSFERASE WBBL"/>
    <property type="match status" value="1"/>
</dbReference>
<dbReference type="AlphaFoldDB" id="A0A3D9V3I6"/>
<sequence length="363" mass="39482">MTDLRVSVLLVSWNTREQTRRCLASLEAAARPDVSYEVLAVDNGSRDGSAELLETWPGVHLLRNEANLGYARAVNQAYLRAGGEFVLLLSTDVCLRPGALAAMARFLANRPGAAGVVPLFLSSVPPGSLDQHYRHFPTPRTELASFTAFGRLPGFRGPLRRHLMCDDDFSEPRVVDAPVSACLLLRRSTLSPDHILDERLPLYANDTLLARSLAERGHTLWVTPDAVVAHTAGGSTRLLDPSVRSQHQIGSFVRYLQMTEPDTSLRLFRAGMWVDWLARTVTGRRRRLRRRALAAALRGELPPLPDAPLGATTAPRAGAPEPARTARESTLSSAATTPSNGQAGTTAHHADQRAPHPAERSGP</sequence>
<evidence type="ECO:0000256" key="1">
    <source>
        <dbReference type="SAM" id="MobiDB-lite"/>
    </source>
</evidence>
<dbReference type="Proteomes" id="UP000256485">
    <property type="component" value="Unassembled WGS sequence"/>
</dbReference>